<keyword evidence="2" id="KW-0732">Signal</keyword>
<feature type="region of interest" description="Disordered" evidence="1">
    <location>
        <begin position="375"/>
        <end position="426"/>
    </location>
</feature>
<dbReference type="InterPro" id="IPR007284">
    <property type="entry name" value="Ground-like_dom"/>
</dbReference>
<sequence>MKWLVLTGLIFVDLSLNESLDTLSPEAPLILINRTRKTGHNFAVARSSGGSRVFLKTKLLENLNRFEGGGEKLELLDNKVNDRSEENKIADPIKQLSTISVSVSPVPSTELSELDTAALPQSNSLMPELGEEVVAREKKNIELAVAPNPDQRVSDKAAKTIRKWRKRFYRAYKEGRIFGRLEKSPGHFSALANEADKDEHMSRGESTWGYAHDGTYGRDRHGKIVKFGPELKLESSVNSHRKPLELKPRKRKIVYIPAPNLDQNPQYLFTTPVPKIDSLERQRLYYVTANPLLTTTVELLREFAPGFGDRGLQGMPYPEKREISPFPPQPPLPFWKTDPNHQPKFLPSFTQSIPSAPPFLRPLPTLPPPTQIIQKSRGPGGFARPGEQSFFEPDDDLDDPNKFDFAPYREPKSAGEGPTETDEKCNSQRLRSIIQKNIISNDAEGSKRAVQEEAERDLGRYIDVICGTGFFSYIAHTDEFCLASAGGVNCYAFSPVCGEADVTRRNKLRYLSRNRKL</sequence>
<reference evidence="4" key="1">
    <citation type="submission" date="2023-06" db="EMBL/GenBank/DDBJ databases">
        <authorList>
            <person name="Delattre M."/>
        </authorList>
    </citation>
    <scope>NUCLEOTIDE SEQUENCE</scope>
    <source>
        <strain evidence="4">AF72</strain>
    </source>
</reference>
<feature type="chain" id="PRO_5041438785" description="Ground-like domain-containing protein" evidence="2">
    <location>
        <begin position="20"/>
        <end position="517"/>
    </location>
</feature>
<accession>A0AA36DAB3</accession>
<keyword evidence="5" id="KW-1185">Reference proteome</keyword>
<evidence type="ECO:0000313" key="4">
    <source>
        <dbReference type="EMBL" id="CAJ0582628.1"/>
    </source>
</evidence>
<gene>
    <name evidence="4" type="ORF">MSPICULIGERA_LOCUS20758</name>
</gene>
<feature type="non-terminal residue" evidence="4">
    <location>
        <position position="1"/>
    </location>
</feature>
<feature type="domain" description="Ground-like" evidence="3">
    <location>
        <begin position="422"/>
        <end position="493"/>
    </location>
</feature>
<evidence type="ECO:0000256" key="2">
    <source>
        <dbReference type="SAM" id="SignalP"/>
    </source>
</evidence>
<dbReference type="Proteomes" id="UP001177023">
    <property type="component" value="Unassembled WGS sequence"/>
</dbReference>
<evidence type="ECO:0000259" key="3">
    <source>
        <dbReference type="Pfam" id="PF04155"/>
    </source>
</evidence>
<evidence type="ECO:0000313" key="5">
    <source>
        <dbReference type="Proteomes" id="UP001177023"/>
    </source>
</evidence>
<dbReference type="AlphaFoldDB" id="A0AA36DAB3"/>
<name>A0AA36DAB3_9BILA</name>
<dbReference type="Pfam" id="PF04155">
    <property type="entry name" value="Ground-like"/>
    <property type="match status" value="1"/>
</dbReference>
<comment type="caution">
    <text evidence="4">The sequence shown here is derived from an EMBL/GenBank/DDBJ whole genome shotgun (WGS) entry which is preliminary data.</text>
</comment>
<dbReference type="EMBL" id="CATQJA010002664">
    <property type="protein sequence ID" value="CAJ0582628.1"/>
    <property type="molecule type" value="Genomic_DNA"/>
</dbReference>
<organism evidence="4 5">
    <name type="scientific">Mesorhabditis spiculigera</name>
    <dbReference type="NCBI Taxonomy" id="96644"/>
    <lineage>
        <taxon>Eukaryota</taxon>
        <taxon>Metazoa</taxon>
        <taxon>Ecdysozoa</taxon>
        <taxon>Nematoda</taxon>
        <taxon>Chromadorea</taxon>
        <taxon>Rhabditida</taxon>
        <taxon>Rhabditina</taxon>
        <taxon>Rhabditomorpha</taxon>
        <taxon>Rhabditoidea</taxon>
        <taxon>Rhabditidae</taxon>
        <taxon>Mesorhabditinae</taxon>
        <taxon>Mesorhabditis</taxon>
    </lineage>
</organism>
<protein>
    <recommendedName>
        <fullName evidence="3">Ground-like domain-containing protein</fullName>
    </recommendedName>
</protein>
<feature type="compositionally biased region" description="Basic and acidic residues" evidence="1">
    <location>
        <begin position="399"/>
        <end position="413"/>
    </location>
</feature>
<feature type="signal peptide" evidence="2">
    <location>
        <begin position="1"/>
        <end position="19"/>
    </location>
</feature>
<evidence type="ECO:0000256" key="1">
    <source>
        <dbReference type="SAM" id="MobiDB-lite"/>
    </source>
</evidence>
<proteinExistence type="predicted"/>